<organism evidence="2 3">
    <name type="scientific">Pararge aegeria aegeria</name>
    <dbReference type="NCBI Taxonomy" id="348720"/>
    <lineage>
        <taxon>Eukaryota</taxon>
        <taxon>Metazoa</taxon>
        <taxon>Ecdysozoa</taxon>
        <taxon>Arthropoda</taxon>
        <taxon>Hexapoda</taxon>
        <taxon>Insecta</taxon>
        <taxon>Pterygota</taxon>
        <taxon>Neoptera</taxon>
        <taxon>Endopterygota</taxon>
        <taxon>Lepidoptera</taxon>
        <taxon>Glossata</taxon>
        <taxon>Ditrysia</taxon>
        <taxon>Papilionoidea</taxon>
        <taxon>Nymphalidae</taxon>
        <taxon>Satyrinae</taxon>
        <taxon>Satyrini</taxon>
        <taxon>Parargina</taxon>
        <taxon>Pararge</taxon>
    </lineage>
</organism>
<sequence>MHILLDANKYAAYSLLKFAKFGQVLSIINDNLDSLLGELSRLETALAFCRDSRTHHSMLSIDMINSTIVRLKTLYSKEELLDLNFREYYDVIKPASYFSGNRIVFIFKFPIVSPLTFSLYKLVVVPNKFSQVIIPPFPFLAITGDIHVYIEAECPKLDTRYLCEKEHNHQLRSPPDCICNIIEGKPSDACKKTNINLLRPAMENLDDRHYAVVFPKPTLVRATCERDEFNTVSGSFLATIPHNCILHTDEFTLANVNDRIKGQPIKISNITVQPEEEPALLLLEINSINLKKLHEVQDRVNSQEPIRMPDTSILYHTTIQFYGLLLGALVLSCALLYRSYYLRTRSQPKGETLPVYAEPKPFQDQEIQATSCNQSPATFPLNFKK</sequence>
<dbReference type="OrthoDB" id="7290788at2759"/>
<reference evidence="2" key="1">
    <citation type="submission" date="2022-03" db="EMBL/GenBank/DDBJ databases">
        <authorList>
            <person name="Lindestad O."/>
        </authorList>
    </citation>
    <scope>NUCLEOTIDE SEQUENCE</scope>
</reference>
<comment type="caution">
    <text evidence="2">The sequence shown here is derived from an EMBL/GenBank/DDBJ whole genome shotgun (WGS) entry which is preliminary data.</text>
</comment>
<evidence type="ECO:0000313" key="3">
    <source>
        <dbReference type="Proteomes" id="UP000838756"/>
    </source>
</evidence>
<evidence type="ECO:0000313" key="2">
    <source>
        <dbReference type="EMBL" id="CAH2227633.1"/>
    </source>
</evidence>
<dbReference type="Pfam" id="PF12259">
    <property type="entry name" value="Baculo_F"/>
    <property type="match status" value="1"/>
</dbReference>
<dbReference type="Proteomes" id="UP000838756">
    <property type="component" value="Unassembled WGS sequence"/>
</dbReference>
<feature type="transmembrane region" description="Helical" evidence="1">
    <location>
        <begin position="313"/>
        <end position="337"/>
    </location>
</feature>
<keyword evidence="1" id="KW-0812">Transmembrane</keyword>
<dbReference type="EMBL" id="CAKXAJ010023337">
    <property type="protein sequence ID" value="CAH2227633.1"/>
    <property type="molecule type" value="Genomic_DNA"/>
</dbReference>
<gene>
    <name evidence="2" type="primary">jg27981</name>
    <name evidence="2" type="ORF">PAEG_LOCUS8011</name>
</gene>
<dbReference type="InterPro" id="IPR022048">
    <property type="entry name" value="Envelope_fusion-like"/>
</dbReference>
<evidence type="ECO:0000256" key="1">
    <source>
        <dbReference type="SAM" id="Phobius"/>
    </source>
</evidence>
<accession>A0A8S4R484</accession>
<proteinExistence type="predicted"/>
<keyword evidence="1" id="KW-0472">Membrane</keyword>
<name>A0A8S4R484_9NEOP</name>
<protein>
    <submittedName>
        <fullName evidence="2">Jg27981 protein</fullName>
    </submittedName>
</protein>
<keyword evidence="1" id="KW-1133">Transmembrane helix</keyword>
<keyword evidence="3" id="KW-1185">Reference proteome</keyword>
<dbReference type="AlphaFoldDB" id="A0A8S4R484"/>